<feature type="compositionally biased region" description="Polar residues" evidence="4">
    <location>
        <begin position="9"/>
        <end position="20"/>
    </location>
</feature>
<dbReference type="InterPro" id="IPR050302">
    <property type="entry name" value="Rab_GAP_TBC_domain"/>
</dbReference>
<dbReference type="FunFam" id="1.10.10.750:FF:000018">
    <property type="entry name" value="TBC domaincontaining protein"/>
    <property type="match status" value="1"/>
</dbReference>
<dbReference type="GO" id="GO:0005829">
    <property type="term" value="C:cytosol"/>
    <property type="evidence" value="ECO:0007669"/>
    <property type="project" value="UniProtKB-ARBA"/>
</dbReference>
<feature type="coiled-coil region" evidence="3">
    <location>
        <begin position="632"/>
        <end position="680"/>
    </location>
</feature>
<dbReference type="FunFam" id="1.10.472.80:FF:000018">
    <property type="entry name" value="TBC1 domain family member 2B"/>
    <property type="match status" value="1"/>
</dbReference>
<dbReference type="InterPro" id="IPR000195">
    <property type="entry name" value="Rab-GAP-TBC_dom"/>
</dbReference>
<dbReference type="Pfam" id="PF00566">
    <property type="entry name" value="RabGAP-TBC"/>
    <property type="match status" value="1"/>
</dbReference>
<dbReference type="FunFam" id="1.10.8.270:FF:000014">
    <property type="entry name" value="Putative TBC1 domain family member 2B"/>
    <property type="match status" value="1"/>
</dbReference>
<evidence type="ECO:0000256" key="4">
    <source>
        <dbReference type="SAM" id="MobiDB-lite"/>
    </source>
</evidence>
<feature type="coiled-coil region" evidence="3">
    <location>
        <begin position="557"/>
        <end position="584"/>
    </location>
</feature>
<dbReference type="Gene3D" id="1.10.472.80">
    <property type="entry name" value="Ypt/Rab-GAP domain of gyp1p, domain 3"/>
    <property type="match status" value="1"/>
</dbReference>
<dbReference type="SUPFAM" id="SSF47923">
    <property type="entry name" value="Ypt/Rab-GAP domain of gyp1p"/>
    <property type="match status" value="2"/>
</dbReference>
<protein>
    <submittedName>
        <fullName evidence="7">TBC1 domain family, member 2B</fullName>
    </submittedName>
</protein>
<dbReference type="GO" id="GO:0031410">
    <property type="term" value="C:cytoplasmic vesicle"/>
    <property type="evidence" value="ECO:0007669"/>
    <property type="project" value="UniProtKB-ARBA"/>
</dbReference>
<dbReference type="SUPFAM" id="SSF50729">
    <property type="entry name" value="PH domain-like"/>
    <property type="match status" value="1"/>
</dbReference>
<dbReference type="InterPro" id="IPR035969">
    <property type="entry name" value="Rab-GAP_TBC_sf"/>
</dbReference>
<evidence type="ECO:0000259" key="5">
    <source>
        <dbReference type="PROSITE" id="PS50003"/>
    </source>
</evidence>
<proteinExistence type="predicted"/>
<feature type="domain" description="PH" evidence="5">
    <location>
        <begin position="37"/>
        <end position="134"/>
    </location>
</feature>
<feature type="region of interest" description="Disordered" evidence="4">
    <location>
        <begin position="1"/>
        <end position="37"/>
    </location>
</feature>
<evidence type="ECO:0000259" key="6">
    <source>
        <dbReference type="PROSITE" id="PS50086"/>
    </source>
</evidence>
<evidence type="ECO:0000256" key="3">
    <source>
        <dbReference type="SAM" id="Coils"/>
    </source>
</evidence>
<keyword evidence="1" id="KW-0343">GTPase activation</keyword>
<dbReference type="RefSeq" id="XP_028970776.2">
    <property type="nucleotide sequence ID" value="XM_029114943.2"/>
</dbReference>
<name>A0A3P8XCU8_ESOLU</name>
<feature type="compositionally biased region" description="Pro residues" evidence="4">
    <location>
        <begin position="480"/>
        <end position="514"/>
    </location>
</feature>
<feature type="domain" description="Rab-GAP TBC" evidence="6">
    <location>
        <begin position="809"/>
        <end position="1003"/>
    </location>
</feature>
<dbReference type="GO" id="GO:0031267">
    <property type="term" value="F:small GTPase binding"/>
    <property type="evidence" value="ECO:0007669"/>
    <property type="project" value="TreeGrafter"/>
</dbReference>
<dbReference type="CDD" id="cd01265">
    <property type="entry name" value="PH_TBC1D2A"/>
    <property type="match status" value="1"/>
</dbReference>
<dbReference type="Ensembl" id="ENSELUT00000015720.3">
    <property type="protein sequence ID" value="ENSELUP00000002436.3"/>
    <property type="gene ID" value="ENSELUG00000003801.3"/>
</dbReference>
<dbReference type="FunFam" id="2.30.29.30:FF:000248">
    <property type="entry name" value="TBC1 domain family member 2A isoform X1"/>
    <property type="match status" value="1"/>
</dbReference>
<feature type="compositionally biased region" description="Low complexity" evidence="4">
    <location>
        <begin position="440"/>
        <end position="449"/>
    </location>
</feature>
<evidence type="ECO:0000313" key="7">
    <source>
        <dbReference type="Ensembl" id="ENSELUP00000002436.3"/>
    </source>
</evidence>
<organism evidence="7 8">
    <name type="scientific">Esox lucius</name>
    <name type="common">Northern pike</name>
    <dbReference type="NCBI Taxonomy" id="8010"/>
    <lineage>
        <taxon>Eukaryota</taxon>
        <taxon>Metazoa</taxon>
        <taxon>Chordata</taxon>
        <taxon>Craniata</taxon>
        <taxon>Vertebrata</taxon>
        <taxon>Euteleostomi</taxon>
        <taxon>Actinopterygii</taxon>
        <taxon>Neopterygii</taxon>
        <taxon>Teleostei</taxon>
        <taxon>Protacanthopterygii</taxon>
        <taxon>Esociformes</taxon>
        <taxon>Esocidae</taxon>
        <taxon>Esox</taxon>
    </lineage>
</organism>
<dbReference type="PROSITE" id="PS50086">
    <property type="entry name" value="TBC_RABGAP"/>
    <property type="match status" value="1"/>
</dbReference>
<dbReference type="PANTHER" id="PTHR47219:SF20">
    <property type="entry name" value="TBC1 DOMAIN FAMILY MEMBER 2B"/>
    <property type="match status" value="1"/>
</dbReference>
<accession>A0A3P8XCU8</accession>
<dbReference type="SMART" id="SM00233">
    <property type="entry name" value="PH"/>
    <property type="match status" value="1"/>
</dbReference>
<reference evidence="7" key="3">
    <citation type="submission" date="2025-08" db="UniProtKB">
        <authorList>
            <consortium name="Ensembl"/>
        </authorList>
    </citation>
    <scope>IDENTIFICATION</scope>
</reference>
<evidence type="ECO:0000256" key="2">
    <source>
        <dbReference type="ARBA" id="ARBA00023054"/>
    </source>
</evidence>
<feature type="coiled-coil region" evidence="3">
    <location>
        <begin position="343"/>
        <end position="391"/>
    </location>
</feature>
<dbReference type="Gene3D" id="1.10.8.270">
    <property type="entry name" value="putative rabgap domain of human tbc1 domain family member 14 like domains"/>
    <property type="match status" value="1"/>
</dbReference>
<dbReference type="AlphaFoldDB" id="A0A3P8XCU8"/>
<feature type="region of interest" description="Disordered" evidence="4">
    <location>
        <begin position="276"/>
        <end position="342"/>
    </location>
</feature>
<keyword evidence="2 3" id="KW-0175">Coiled coil</keyword>
<reference evidence="7" key="4">
    <citation type="submission" date="2025-09" db="UniProtKB">
        <authorList>
            <consortium name="Ensembl"/>
        </authorList>
    </citation>
    <scope>IDENTIFICATION</scope>
</reference>
<evidence type="ECO:0000313" key="8">
    <source>
        <dbReference type="Proteomes" id="UP000265140"/>
    </source>
</evidence>
<dbReference type="PANTHER" id="PTHR47219">
    <property type="entry name" value="RAB GTPASE-ACTIVATING PROTEIN 1-LIKE"/>
    <property type="match status" value="1"/>
</dbReference>
<dbReference type="PROSITE" id="PS50003">
    <property type="entry name" value="PH_DOMAIN"/>
    <property type="match status" value="1"/>
</dbReference>
<dbReference type="GeneTree" id="ENSGT00940000157737"/>
<dbReference type="Proteomes" id="UP000265140">
    <property type="component" value="Chromosome 19"/>
</dbReference>
<feature type="compositionally biased region" description="Pro residues" evidence="4">
    <location>
        <begin position="450"/>
        <end position="472"/>
    </location>
</feature>
<reference evidence="7" key="2">
    <citation type="submission" date="2020-02" db="EMBL/GenBank/DDBJ databases">
        <title>Esox lucius (northern pike) genome, fEsoLuc1, primary haplotype.</title>
        <authorList>
            <person name="Myers G."/>
            <person name="Karagic N."/>
            <person name="Meyer A."/>
            <person name="Pippel M."/>
            <person name="Reichard M."/>
            <person name="Winkler S."/>
            <person name="Tracey A."/>
            <person name="Sims Y."/>
            <person name="Howe K."/>
            <person name="Rhie A."/>
            <person name="Formenti G."/>
            <person name="Durbin R."/>
            <person name="Fedrigo O."/>
            <person name="Jarvis E.D."/>
        </authorList>
    </citation>
    <scope>NUCLEOTIDE SEQUENCE [LARGE SCALE GENOMIC DNA]</scope>
</reference>
<dbReference type="SMART" id="SM00164">
    <property type="entry name" value="TBC"/>
    <property type="match status" value="1"/>
</dbReference>
<dbReference type="InterPro" id="IPR001849">
    <property type="entry name" value="PH_domain"/>
</dbReference>
<dbReference type="Bgee" id="ENSELUG00000003801">
    <property type="expression patterns" value="Expressed in head kidney and 15 other cell types or tissues"/>
</dbReference>
<reference evidence="8" key="1">
    <citation type="journal article" date="2014" name="PLoS ONE">
        <title>The genome and linkage map of the northern pike (Esox lucius): conserved synteny revealed between the salmonid sister group and the Neoteleostei.</title>
        <authorList>
            <person name="Rondeau E.B."/>
            <person name="Minkley D.R."/>
            <person name="Leong J.S."/>
            <person name="Messmer A.M."/>
            <person name="Jantzen J.R."/>
            <person name="von Schalburg K.R."/>
            <person name="Lemon C."/>
            <person name="Bird N.H."/>
            <person name="Koop B.F."/>
        </authorList>
    </citation>
    <scope>NUCLEOTIDE SEQUENCE</scope>
</reference>
<evidence type="ECO:0000256" key="1">
    <source>
        <dbReference type="ARBA" id="ARBA00022468"/>
    </source>
</evidence>
<keyword evidence="8" id="KW-1185">Reference proteome</keyword>
<dbReference type="InterPro" id="IPR011993">
    <property type="entry name" value="PH-like_dom_sf"/>
</dbReference>
<dbReference type="GO" id="GO:0005096">
    <property type="term" value="F:GTPase activator activity"/>
    <property type="evidence" value="ECO:0007669"/>
    <property type="project" value="UniProtKB-KW"/>
</dbReference>
<dbReference type="GeneID" id="105008125"/>
<dbReference type="Gene3D" id="2.30.29.30">
    <property type="entry name" value="Pleckstrin-homology domain (PH domain)/Phosphotyrosine-binding domain (PTB)"/>
    <property type="match status" value="1"/>
</dbReference>
<feature type="region of interest" description="Disordered" evidence="4">
    <location>
        <begin position="391"/>
        <end position="532"/>
    </location>
</feature>
<sequence>MHEEVGGEESSNQDQDSVILSSKAVDAPEPGSPKDPAKKLCGYLNKLASKGPMRGFKPRWFVYDERKCYLYYFKTPQDALPLGHIEIGDASFSYDLEGDEGQFEIRTAGKEFILKASNRQVMHYWLQQLQQRRWEFSNSRGSGQRDSWLSPTFLPSTSGLVAKDPDAFVFEKPSLSDSVERVRSDFAVETDTNGLVGVHSAQSSSHHPANPRNFTLKLGHWSTEIKNSMSGLRVGRVGGENRRSVFYTENSCGSEDWEMVDPPSAKDIIQDNKAPLNQTKPQTDTHRHSIGSPFSFDFGRSHNSSLRSKRPTLRDMMHSGKLVRSTESPSQGSLPLECDGSQTSELQLRLQSQEQELTRLRQSNKTLTEELASQKELVRLLQQTLRTTQREIRPLSVSTPATPNPVLSPDSPALDPTPVLTPVLGPALEPTSVLTPVLQPAPGSTSGSPPSDPAPGRAPPSDPAPGRAPPSDPATGRAPPSDPAPGRAPPSDPAPGRVPPPEPALGRAPPPVPAPRQCSTPWSVPAPNPEVPQQDLAQMEDLLMERDSQVQALCGHMERLVLEKESLQRELKGLKVKVGEINEQLGMLMETIQAKDEVIIKLSQTPPPGADGNAPLLQDCNIAPTPASQQEMDKLKDILQGYKSQNKFLNKEILELTFLRRNAETREKTLEAKYSALEAKLCQVESKYLVLLQELRNPVCSASDQSPARDVISRLVEDALQVDNSDPAEQTIFKPHPVSEYDVFGFKTMPEEDDEEEKLVAKVRALDMRSLSLTDQEVSVGVKWENYLASTMNRDMVRCPELKALMRSGVPHAHRSKVWRWCVAFHTKKFRDILAPDYYETLLGVARDKPNPASKQIELDLLRTLPNNKHYSSPSADGIQKLRNVLLAFSWRNPDIGYCQGLNRLAAIALLYLDQEDAFWCLITIVEVFMPRDYYTKTLLGSQVDQRVFKDLLSEKLPRLHAHFDLYKVDSSLITFNWFLVLFVDSVNSDLLFKIWDSFLYEGPKIIFRFALALFKYKEEEFLKLQDSMAIFKYLRHFTRTILDWRKLMSMAFVDMNPFPLRQIQNRRTFHLEKVRLELTELDTIRQTFLRQRDTTPSDARTLGSDDDEEN</sequence>
<dbReference type="Pfam" id="PF00169">
    <property type="entry name" value="PH"/>
    <property type="match status" value="1"/>
</dbReference>